<feature type="compositionally biased region" description="Acidic residues" evidence="2">
    <location>
        <begin position="328"/>
        <end position="339"/>
    </location>
</feature>
<keyword evidence="3" id="KW-0812">Transmembrane</keyword>
<accession>A0AAD6TD41</accession>
<feature type="compositionally biased region" description="Polar residues" evidence="2">
    <location>
        <begin position="603"/>
        <end position="614"/>
    </location>
</feature>
<feature type="region of interest" description="Disordered" evidence="2">
    <location>
        <begin position="1"/>
        <end position="47"/>
    </location>
</feature>
<feature type="region of interest" description="Disordered" evidence="2">
    <location>
        <begin position="319"/>
        <end position="341"/>
    </location>
</feature>
<feature type="region of interest" description="Disordered" evidence="2">
    <location>
        <begin position="148"/>
        <end position="183"/>
    </location>
</feature>
<evidence type="ECO:0000313" key="4">
    <source>
        <dbReference type="EMBL" id="KAJ7043502.1"/>
    </source>
</evidence>
<feature type="region of interest" description="Disordered" evidence="2">
    <location>
        <begin position="497"/>
        <end position="517"/>
    </location>
</feature>
<keyword evidence="5" id="KW-1185">Reference proteome</keyword>
<evidence type="ECO:0000313" key="5">
    <source>
        <dbReference type="Proteomes" id="UP001218188"/>
    </source>
</evidence>
<dbReference type="Proteomes" id="UP001218188">
    <property type="component" value="Unassembled WGS sequence"/>
</dbReference>
<comment type="caution">
    <text evidence="4">The sequence shown here is derived from an EMBL/GenBank/DDBJ whole genome shotgun (WGS) entry which is preliminary data.</text>
</comment>
<evidence type="ECO:0000256" key="2">
    <source>
        <dbReference type="SAM" id="MobiDB-lite"/>
    </source>
</evidence>
<dbReference type="AlphaFoldDB" id="A0AAD6TD41"/>
<gene>
    <name evidence="4" type="ORF">C8F04DRAFT_1028362</name>
</gene>
<keyword evidence="3" id="KW-0472">Membrane</keyword>
<keyword evidence="3" id="KW-1133">Transmembrane helix</keyword>
<feature type="compositionally biased region" description="Polar residues" evidence="2">
    <location>
        <begin position="19"/>
        <end position="31"/>
    </location>
</feature>
<evidence type="ECO:0000256" key="1">
    <source>
        <dbReference type="SAM" id="Coils"/>
    </source>
</evidence>
<feature type="compositionally biased region" description="Pro residues" evidence="2">
    <location>
        <begin position="150"/>
        <end position="160"/>
    </location>
</feature>
<feature type="compositionally biased region" description="Low complexity" evidence="2">
    <location>
        <begin position="573"/>
        <end position="582"/>
    </location>
</feature>
<name>A0AAD6TD41_9AGAR</name>
<feature type="region of interest" description="Disordered" evidence="2">
    <location>
        <begin position="573"/>
        <end position="616"/>
    </location>
</feature>
<feature type="region of interest" description="Disordered" evidence="2">
    <location>
        <begin position="671"/>
        <end position="694"/>
    </location>
</feature>
<sequence length="766" mass="83976">MLSRSETMTPRPRPPAQMRRTSNNSRQNLQLAAQGASPPPPYASSATFPMAELPELVRSRKPSYLGSPMPATLQMVGRSQPPTPDGAAEQDTDWLNEQSREELAELLVKADDLIKERETELGVTSAVCKSLLESNVTLKNKHDALVARLPPTPRHSPPPSHASLSTLEYGGHGQDASFDSNHSNSSRVYFKRHARRISISPNDISVLADQNAELMQKLETLESEALTADRTGRRALKQLERELQLLRDELEKTQARSEALEKTAQVGTEKIVEEMWRKKKEREAKFRAMRKNGTAGRSVDGGAVRDFAPAGFFSKSVLSPSSSVEFPRDDDDEEGEDSYGAEHSFEHPQQALVAQLLGKIQELEDTNARIIHQQSETADKLHAVQRETESISKVYECFSAENGVEWEVVGEDGTKSPMEGTIRFKSFRRSLETQDEGGLDMLSSLALPRKARKSVLDLFGAASQQQNEPGPQSSDTFSSATGSEIHPLRYDLSDLGLGLGSQAPSEYDSDASSPRQTLQAELGSDFVEGAGADPFLDHRRSLYDISFSAPDSSPSPSPTATHNRSLVGRVSDARAAAARSSAPNALQLSVEPASPSAHEQDDGTSTETETGSLNERSKVRYRRMSQTLFLRTSRWVDGRFGSTGVVGLPSLLPRRLSSALDVVMESFGGAGAGASHHANPDDALPSPSATSMMSEAEDNTVVLDDGANQTQAREQEQSKMVRFVLEVWMWLQFGIIIVVFLWAMARRGPKSVLGEGERRAVVKRRR</sequence>
<keyword evidence="1" id="KW-0175">Coiled coil</keyword>
<protein>
    <submittedName>
        <fullName evidence="4">Uncharacterized protein</fullName>
    </submittedName>
</protein>
<feature type="transmembrane region" description="Helical" evidence="3">
    <location>
        <begin position="727"/>
        <end position="745"/>
    </location>
</feature>
<dbReference type="EMBL" id="JARJCM010000009">
    <property type="protein sequence ID" value="KAJ7043502.1"/>
    <property type="molecule type" value="Genomic_DNA"/>
</dbReference>
<evidence type="ECO:0000256" key="3">
    <source>
        <dbReference type="SAM" id="Phobius"/>
    </source>
</evidence>
<reference evidence="4" key="1">
    <citation type="submission" date="2023-03" db="EMBL/GenBank/DDBJ databases">
        <title>Massive genome expansion in bonnet fungi (Mycena s.s.) driven by repeated elements and novel gene families across ecological guilds.</title>
        <authorList>
            <consortium name="Lawrence Berkeley National Laboratory"/>
            <person name="Harder C.B."/>
            <person name="Miyauchi S."/>
            <person name="Viragh M."/>
            <person name="Kuo A."/>
            <person name="Thoen E."/>
            <person name="Andreopoulos B."/>
            <person name="Lu D."/>
            <person name="Skrede I."/>
            <person name="Drula E."/>
            <person name="Henrissat B."/>
            <person name="Morin E."/>
            <person name="Kohler A."/>
            <person name="Barry K."/>
            <person name="LaButti K."/>
            <person name="Morin E."/>
            <person name="Salamov A."/>
            <person name="Lipzen A."/>
            <person name="Mereny Z."/>
            <person name="Hegedus B."/>
            <person name="Baldrian P."/>
            <person name="Stursova M."/>
            <person name="Weitz H."/>
            <person name="Taylor A."/>
            <person name="Grigoriev I.V."/>
            <person name="Nagy L.G."/>
            <person name="Martin F."/>
            <person name="Kauserud H."/>
        </authorList>
    </citation>
    <scope>NUCLEOTIDE SEQUENCE</scope>
    <source>
        <strain evidence="4">CBHHK200</strain>
    </source>
</reference>
<organism evidence="4 5">
    <name type="scientific">Mycena alexandri</name>
    <dbReference type="NCBI Taxonomy" id="1745969"/>
    <lineage>
        <taxon>Eukaryota</taxon>
        <taxon>Fungi</taxon>
        <taxon>Dikarya</taxon>
        <taxon>Basidiomycota</taxon>
        <taxon>Agaricomycotina</taxon>
        <taxon>Agaricomycetes</taxon>
        <taxon>Agaricomycetidae</taxon>
        <taxon>Agaricales</taxon>
        <taxon>Marasmiineae</taxon>
        <taxon>Mycenaceae</taxon>
        <taxon>Mycena</taxon>
    </lineage>
</organism>
<feature type="region of interest" description="Disordered" evidence="2">
    <location>
        <begin position="462"/>
        <end position="482"/>
    </location>
</feature>
<proteinExistence type="predicted"/>
<feature type="coiled-coil region" evidence="1">
    <location>
        <begin position="204"/>
        <end position="263"/>
    </location>
</feature>
<feature type="region of interest" description="Disordered" evidence="2">
    <location>
        <begin position="63"/>
        <end position="91"/>
    </location>
</feature>